<evidence type="ECO:0000256" key="6">
    <source>
        <dbReference type="ARBA" id="ARBA00023136"/>
    </source>
</evidence>
<dbReference type="HAMAP" id="MF_00912">
    <property type="entry name" value="DivIB"/>
    <property type="match status" value="1"/>
</dbReference>
<dbReference type="GO" id="GO:0043093">
    <property type="term" value="P:FtsZ-dependent cytokinesis"/>
    <property type="evidence" value="ECO:0007669"/>
    <property type="project" value="UniProtKB-UniRule"/>
</dbReference>
<comment type="subcellular location">
    <subcellularLocation>
        <location evidence="8">Cell membrane</location>
        <topology evidence="8">Single-pass type II membrane protein</topology>
    </subcellularLocation>
    <subcellularLocation>
        <location evidence="1">Membrane</location>
    </subcellularLocation>
    <text evidence="8">Localizes to the division septum.</text>
</comment>
<dbReference type="InterPro" id="IPR013685">
    <property type="entry name" value="POTRA_FtsQ_type"/>
</dbReference>
<dbReference type="InterPro" id="IPR050487">
    <property type="entry name" value="FtsQ_DivIB"/>
</dbReference>
<evidence type="ECO:0000256" key="1">
    <source>
        <dbReference type="ARBA" id="ARBA00004370"/>
    </source>
</evidence>
<keyword evidence="5 8" id="KW-1133">Transmembrane helix</keyword>
<dbReference type="OrthoDB" id="1819027at2"/>
<dbReference type="GO" id="GO:0005886">
    <property type="term" value="C:plasma membrane"/>
    <property type="evidence" value="ECO:0007669"/>
    <property type="project" value="UniProtKB-SubCell"/>
</dbReference>
<comment type="function">
    <text evidence="8">Cell division protein that may be involved in stabilizing or promoting the assembly of the division complex.</text>
</comment>
<dbReference type="Gene3D" id="3.10.20.310">
    <property type="entry name" value="membrane protein fhac"/>
    <property type="match status" value="1"/>
</dbReference>
<dbReference type="EMBL" id="FNPI01000003">
    <property type="protein sequence ID" value="SDY75931.1"/>
    <property type="molecule type" value="Genomic_DNA"/>
</dbReference>
<keyword evidence="2 8" id="KW-1003">Cell membrane</keyword>
<dbReference type="InterPro" id="IPR026580">
    <property type="entry name" value="DivIB"/>
</dbReference>
<evidence type="ECO:0000256" key="7">
    <source>
        <dbReference type="ARBA" id="ARBA00023306"/>
    </source>
</evidence>
<evidence type="ECO:0000313" key="10">
    <source>
        <dbReference type="EMBL" id="SDY75931.1"/>
    </source>
</evidence>
<dbReference type="AlphaFoldDB" id="A0A1H3MH03"/>
<evidence type="ECO:0000313" key="11">
    <source>
        <dbReference type="Proteomes" id="UP000198935"/>
    </source>
</evidence>
<dbReference type="PANTHER" id="PTHR37820:SF1">
    <property type="entry name" value="CELL DIVISION PROTEIN FTSQ"/>
    <property type="match status" value="1"/>
</dbReference>
<organism evidence="10 11">
    <name type="scientific">Evansella caseinilytica</name>
    <dbReference type="NCBI Taxonomy" id="1503961"/>
    <lineage>
        <taxon>Bacteria</taxon>
        <taxon>Bacillati</taxon>
        <taxon>Bacillota</taxon>
        <taxon>Bacilli</taxon>
        <taxon>Bacillales</taxon>
        <taxon>Bacillaceae</taxon>
        <taxon>Evansella</taxon>
    </lineage>
</organism>
<dbReference type="Pfam" id="PF03799">
    <property type="entry name" value="FtsQ_DivIB_C"/>
    <property type="match status" value="1"/>
</dbReference>
<dbReference type="InterPro" id="IPR005548">
    <property type="entry name" value="Cell_div_FtsQ/DivIB_C"/>
</dbReference>
<protein>
    <recommendedName>
        <fullName evidence="8">Cell division protein DivIB</fullName>
    </recommendedName>
</protein>
<gene>
    <name evidence="8" type="primary">divIB</name>
    <name evidence="10" type="ORF">SAMN05421736_103228</name>
</gene>
<dbReference type="Gene3D" id="3.40.50.10960">
    <property type="match status" value="1"/>
</dbReference>
<keyword evidence="3 8" id="KW-0132">Cell division</keyword>
<evidence type="ECO:0000256" key="4">
    <source>
        <dbReference type="ARBA" id="ARBA00022692"/>
    </source>
</evidence>
<dbReference type="PROSITE" id="PS51779">
    <property type="entry name" value="POTRA"/>
    <property type="match status" value="1"/>
</dbReference>
<dbReference type="Proteomes" id="UP000198935">
    <property type="component" value="Unassembled WGS sequence"/>
</dbReference>
<keyword evidence="6 8" id="KW-0472">Membrane</keyword>
<evidence type="ECO:0000256" key="2">
    <source>
        <dbReference type="ARBA" id="ARBA00022475"/>
    </source>
</evidence>
<dbReference type="PANTHER" id="PTHR37820">
    <property type="entry name" value="CELL DIVISION PROTEIN DIVIB"/>
    <property type="match status" value="1"/>
</dbReference>
<evidence type="ECO:0000256" key="5">
    <source>
        <dbReference type="ARBA" id="ARBA00022989"/>
    </source>
</evidence>
<evidence type="ECO:0000256" key="3">
    <source>
        <dbReference type="ARBA" id="ARBA00022618"/>
    </source>
</evidence>
<proteinExistence type="inferred from homology"/>
<dbReference type="InterPro" id="IPR034746">
    <property type="entry name" value="POTRA"/>
</dbReference>
<sequence length="260" mass="29946">MKNKKVVEIEERIPTLKERRRLRSNRWLIIYVSLFFLLMTVIIYFQTSFSHIKAVEVDGNAFVSDEWIIKQTGLLNDVSMWFFDEDAAVNEVSSHPEIRTVTLSRKWPNTVLLHVEEYERIGYVEAGGSFFPLLETGDMLTAEETAVNAPFDAPILYGFDDEKVTVELAKELTQVSESIRMGMSEIHLSPADNDPLKIIVYMNDGFVVHSTVRRFAERIAPYPSVVEQLDANVEGILHMRINPYFERFETEEEEEGESEG</sequence>
<dbReference type="Pfam" id="PF08478">
    <property type="entry name" value="POTRA_1"/>
    <property type="match status" value="1"/>
</dbReference>
<dbReference type="STRING" id="1503961.SAMN05421736_103228"/>
<reference evidence="11" key="1">
    <citation type="submission" date="2016-10" db="EMBL/GenBank/DDBJ databases">
        <authorList>
            <person name="Varghese N."/>
            <person name="Submissions S."/>
        </authorList>
    </citation>
    <scope>NUCLEOTIDE SEQUENCE [LARGE SCALE GENOMIC DNA]</scope>
    <source>
        <strain evidence="11">SP</strain>
    </source>
</reference>
<feature type="domain" description="POTRA" evidence="9">
    <location>
        <begin position="50"/>
        <end position="118"/>
    </location>
</feature>
<name>A0A1H3MH03_9BACI</name>
<keyword evidence="4 8" id="KW-0812">Transmembrane</keyword>
<feature type="transmembrane region" description="Helical" evidence="8">
    <location>
        <begin position="27"/>
        <end position="45"/>
    </location>
</feature>
<comment type="similarity">
    <text evidence="8">Belongs to the FtsQ/DivIB family. DivIB subfamily.</text>
</comment>
<evidence type="ECO:0000256" key="8">
    <source>
        <dbReference type="HAMAP-Rule" id="MF_00912"/>
    </source>
</evidence>
<keyword evidence="7 8" id="KW-0131">Cell cycle</keyword>
<keyword evidence="11" id="KW-1185">Reference proteome</keyword>
<accession>A0A1H3MH03</accession>
<dbReference type="GO" id="GO:0032153">
    <property type="term" value="C:cell division site"/>
    <property type="evidence" value="ECO:0007669"/>
    <property type="project" value="UniProtKB-UniRule"/>
</dbReference>
<evidence type="ECO:0000259" key="9">
    <source>
        <dbReference type="PROSITE" id="PS51779"/>
    </source>
</evidence>